<dbReference type="SUPFAM" id="SSF51182">
    <property type="entry name" value="RmlC-like cupins"/>
    <property type="match status" value="1"/>
</dbReference>
<dbReference type="RefSeq" id="WP_129016956.1">
    <property type="nucleotide sequence ID" value="NZ_SDDZ01000004.1"/>
</dbReference>
<dbReference type="EMBL" id="SDDZ01000004">
    <property type="protein sequence ID" value="RXJ50061.1"/>
    <property type="molecule type" value="Genomic_DNA"/>
</dbReference>
<evidence type="ECO:0000313" key="2">
    <source>
        <dbReference type="EMBL" id="RXJ50061.1"/>
    </source>
</evidence>
<dbReference type="InterPro" id="IPR011051">
    <property type="entry name" value="RmlC_Cupin_sf"/>
</dbReference>
<keyword evidence="3" id="KW-1185">Reference proteome</keyword>
<evidence type="ECO:0000259" key="1">
    <source>
        <dbReference type="Pfam" id="PF07883"/>
    </source>
</evidence>
<dbReference type="Proteomes" id="UP000289792">
    <property type="component" value="Unassembled WGS sequence"/>
</dbReference>
<dbReference type="OrthoDB" id="4411894at2"/>
<dbReference type="PANTHER" id="PTHR37694:SF1">
    <property type="entry name" value="SLR8022 PROTEIN"/>
    <property type="match status" value="1"/>
</dbReference>
<organism evidence="2 3">
    <name type="scientific">Gelidibacter gilvus</name>
    <dbReference type="NCBI Taxonomy" id="59602"/>
    <lineage>
        <taxon>Bacteria</taxon>
        <taxon>Pseudomonadati</taxon>
        <taxon>Bacteroidota</taxon>
        <taxon>Flavobacteriia</taxon>
        <taxon>Flavobacteriales</taxon>
        <taxon>Flavobacteriaceae</taxon>
        <taxon>Gelidibacter</taxon>
    </lineage>
</organism>
<proteinExistence type="predicted"/>
<dbReference type="AlphaFoldDB" id="A0A4Q0XFR9"/>
<evidence type="ECO:0000313" key="3">
    <source>
        <dbReference type="Proteomes" id="UP000289792"/>
    </source>
</evidence>
<dbReference type="Gene3D" id="2.60.120.10">
    <property type="entry name" value="Jelly Rolls"/>
    <property type="match status" value="1"/>
</dbReference>
<comment type="caution">
    <text evidence="2">The sequence shown here is derived from an EMBL/GenBank/DDBJ whole genome shotgun (WGS) entry which is preliminary data.</text>
</comment>
<accession>A0A4Q0XFR9</accession>
<sequence>MKKATPPKVTTLAEGSVLIAKQMEADAGQLLPEHLANLESIVFVREGECIFKMNNEEHVLKQGDTIIVPPEVRHQIEAITDFKGVHFMPKDIQFTFFN</sequence>
<gene>
    <name evidence="2" type="ORF">ESZ48_08705</name>
</gene>
<reference evidence="2 3" key="1">
    <citation type="submission" date="2019-01" db="EMBL/GenBank/DDBJ databases">
        <title>Genome sequence of the Antarctic species Gelidibacter gilvus ACAM 158(T).</title>
        <authorList>
            <person name="Bowman J.P."/>
        </authorList>
    </citation>
    <scope>NUCLEOTIDE SEQUENCE [LARGE SCALE GENOMIC DNA]</scope>
    <source>
        <strain evidence="2 3">IC158</strain>
    </source>
</reference>
<dbReference type="InterPro" id="IPR014710">
    <property type="entry name" value="RmlC-like_jellyroll"/>
</dbReference>
<dbReference type="PANTHER" id="PTHR37694">
    <property type="entry name" value="SLR8022 PROTEIN"/>
    <property type="match status" value="1"/>
</dbReference>
<protein>
    <submittedName>
        <fullName evidence="2">Cupin domain-containing protein</fullName>
    </submittedName>
</protein>
<dbReference type="Pfam" id="PF07883">
    <property type="entry name" value="Cupin_2"/>
    <property type="match status" value="1"/>
</dbReference>
<dbReference type="InterPro" id="IPR013096">
    <property type="entry name" value="Cupin_2"/>
</dbReference>
<name>A0A4Q0XFR9_9FLAO</name>
<feature type="domain" description="Cupin type-2" evidence="1">
    <location>
        <begin position="26"/>
        <end position="81"/>
    </location>
</feature>